<evidence type="ECO:0000313" key="3">
    <source>
        <dbReference type="Proteomes" id="UP001139887"/>
    </source>
</evidence>
<dbReference type="AlphaFoldDB" id="A0A9W8IAM6"/>
<reference evidence="2" key="1">
    <citation type="submission" date="2022-07" db="EMBL/GenBank/DDBJ databases">
        <title>Phylogenomic reconstructions and comparative analyses of Kickxellomycotina fungi.</title>
        <authorList>
            <person name="Reynolds N.K."/>
            <person name="Stajich J.E."/>
            <person name="Barry K."/>
            <person name="Grigoriev I.V."/>
            <person name="Crous P."/>
            <person name="Smith M.E."/>
        </authorList>
    </citation>
    <scope>NUCLEOTIDE SEQUENCE</scope>
    <source>
        <strain evidence="2">NRRL 1566</strain>
    </source>
</reference>
<dbReference type="PANTHER" id="PTHR14270:SF0">
    <property type="entry name" value="NONSENSE-MEDIATED MRNA DECAY FACTOR SMG9"/>
    <property type="match status" value="1"/>
</dbReference>
<dbReference type="OrthoDB" id="79514at2759"/>
<protein>
    <submittedName>
        <fullName evidence="2">Smg-9, nonsense mediated mRNA decay factor</fullName>
    </submittedName>
</protein>
<name>A0A9W8IAM6_9FUNG</name>
<feature type="compositionally biased region" description="Basic residues" evidence="1">
    <location>
        <begin position="1"/>
        <end position="17"/>
    </location>
</feature>
<dbReference type="EMBL" id="JANBUW010000008">
    <property type="protein sequence ID" value="KAJ2851798.1"/>
    <property type="molecule type" value="Genomic_DNA"/>
</dbReference>
<dbReference type="GO" id="GO:0000184">
    <property type="term" value="P:nuclear-transcribed mRNA catabolic process, nonsense-mediated decay"/>
    <property type="evidence" value="ECO:0007669"/>
    <property type="project" value="InterPro"/>
</dbReference>
<accession>A0A9W8IAM6</accession>
<feature type="region of interest" description="Disordered" evidence="1">
    <location>
        <begin position="1"/>
        <end position="68"/>
    </location>
</feature>
<keyword evidence="3" id="KW-1185">Reference proteome</keyword>
<gene>
    <name evidence="2" type="primary">SMG9</name>
    <name evidence="2" type="ORF">IWW36_000759</name>
</gene>
<organism evidence="2 3">
    <name type="scientific">Coemansia brasiliensis</name>
    <dbReference type="NCBI Taxonomy" id="2650707"/>
    <lineage>
        <taxon>Eukaryota</taxon>
        <taxon>Fungi</taxon>
        <taxon>Fungi incertae sedis</taxon>
        <taxon>Zoopagomycota</taxon>
        <taxon>Kickxellomycotina</taxon>
        <taxon>Kickxellomycetes</taxon>
        <taxon>Kickxellales</taxon>
        <taxon>Kickxellaceae</taxon>
        <taxon>Coemansia</taxon>
    </lineage>
</organism>
<comment type="caution">
    <text evidence="2">The sequence shown here is derived from an EMBL/GenBank/DDBJ whole genome shotgun (WGS) entry which is preliminary data.</text>
</comment>
<dbReference type="Proteomes" id="UP001139887">
    <property type="component" value="Unassembled WGS sequence"/>
</dbReference>
<feature type="compositionally biased region" description="Polar residues" evidence="1">
    <location>
        <begin position="48"/>
        <end position="59"/>
    </location>
</feature>
<sequence length="394" mass="43511">MQNSRAHGKSSYLKKAKPTPVPRILVRQTPSNEPPIADIPKPTPPTPQQSIRKPSTAPASEQHKDIRGISVPVISPTGKLLGNSVRRSLSFLRVRASIGVLGRSSILNRHIISLFADRCRQANEDEFRGIDVWVTSTRMLLIDTPPLFASSIADKWRRESSLSRHSAMRVYSLQIALWMLQVCDTLLVTVDNGKFDQDIASILAQACKLVSDIPGLSMPAAPDDFAALAKCRLHLVVLKSPASSLDALQENEERCRLARLYQDATGICVSGVTFLQSSSGSEQNGIASAMDVAKSWSAVPHRPLYPWMDSTEESRDSSILGCNKAGRQSRGNFAILEESMGELRDQVLVPGSANLWRNDESEGKWVSHCTRAWDSIRRSDQLQRLATTRSHIPK</sequence>
<dbReference type="InterPro" id="IPR039177">
    <property type="entry name" value="SMG9"/>
</dbReference>
<proteinExistence type="predicted"/>
<evidence type="ECO:0000313" key="2">
    <source>
        <dbReference type="EMBL" id="KAJ2851798.1"/>
    </source>
</evidence>
<dbReference type="PANTHER" id="PTHR14270">
    <property type="entry name" value="NONSENSE-MEDIATED MRNA DECAY FACTOR SMG9"/>
    <property type="match status" value="1"/>
</dbReference>
<evidence type="ECO:0000256" key="1">
    <source>
        <dbReference type="SAM" id="MobiDB-lite"/>
    </source>
</evidence>